<reference evidence="1 2" key="1">
    <citation type="submission" date="2023-03" db="EMBL/GenBank/DDBJ databases">
        <title>YIM 133296 draft genome.</title>
        <authorList>
            <person name="Xiong L."/>
        </authorList>
    </citation>
    <scope>NUCLEOTIDE SEQUENCE [LARGE SCALE GENOMIC DNA]</scope>
    <source>
        <strain evidence="1 2">YIM 133296</strain>
    </source>
</reference>
<gene>
    <name evidence="1" type="ORF">P4R38_17215</name>
</gene>
<comment type="caution">
    <text evidence="1">The sequence shown here is derived from an EMBL/GenBank/DDBJ whole genome shotgun (WGS) entry which is preliminary data.</text>
</comment>
<protein>
    <recommendedName>
        <fullName evidence="3">ClpX-type ZB domain-containing protein</fullName>
    </recommendedName>
</protein>
<name>A0ABT6CB26_9MICO</name>
<organism evidence="1 2">
    <name type="scientific">Luteipulveratus flavus</name>
    <dbReference type="NCBI Taxonomy" id="3031728"/>
    <lineage>
        <taxon>Bacteria</taxon>
        <taxon>Bacillati</taxon>
        <taxon>Actinomycetota</taxon>
        <taxon>Actinomycetes</taxon>
        <taxon>Micrococcales</taxon>
        <taxon>Dermacoccaceae</taxon>
        <taxon>Luteipulveratus</taxon>
    </lineage>
</organism>
<proteinExistence type="predicted"/>
<sequence length="277" mass="29462">MTWELDFLEAAGRIRHDVATQVDALIRSTDAERATELVILIESSVAPVSGGLADDAGSVATAVVAGLAQMHLQAKPEALLLLTQILGSSLGEDGIASVEVREVMEASLPVLAAAVESGSGDDMAQGVDLISLSAHTSEASAQRAAFYLSRLSHAPDDQISASAEREMGEVRGLMERRQKPDRSPHGHTELGAAPVGRAITCDLTCLVCGPQGLLVFMKRVRDGLVLVECQECLAAYWDPEDVGSSFRGEDIGRRAVPARREDISARGLSRWVGHELD</sequence>
<keyword evidence="2" id="KW-1185">Reference proteome</keyword>
<dbReference type="Proteomes" id="UP001528912">
    <property type="component" value="Unassembled WGS sequence"/>
</dbReference>
<evidence type="ECO:0000313" key="2">
    <source>
        <dbReference type="Proteomes" id="UP001528912"/>
    </source>
</evidence>
<dbReference type="RefSeq" id="WP_275237330.1">
    <property type="nucleotide sequence ID" value="NZ_JARFJC010000016.1"/>
</dbReference>
<evidence type="ECO:0000313" key="1">
    <source>
        <dbReference type="EMBL" id="MDF8265990.1"/>
    </source>
</evidence>
<dbReference type="EMBL" id="JAROAV010000044">
    <property type="protein sequence ID" value="MDF8265990.1"/>
    <property type="molecule type" value="Genomic_DNA"/>
</dbReference>
<accession>A0ABT6CB26</accession>
<evidence type="ECO:0008006" key="3">
    <source>
        <dbReference type="Google" id="ProtNLM"/>
    </source>
</evidence>